<evidence type="ECO:0000256" key="5">
    <source>
        <dbReference type="PROSITE-ProRule" id="PRU01240"/>
    </source>
</evidence>
<feature type="active site" description="Charge relay system" evidence="5">
    <location>
        <position position="260"/>
    </location>
</feature>
<keyword evidence="9" id="KW-1185">Reference proteome</keyword>
<dbReference type="InterPro" id="IPR034074">
    <property type="entry name" value="Y4bN_pept_dom"/>
</dbReference>
<evidence type="ECO:0000256" key="2">
    <source>
        <dbReference type="ARBA" id="ARBA00022670"/>
    </source>
</evidence>
<evidence type="ECO:0000256" key="3">
    <source>
        <dbReference type="ARBA" id="ARBA00022801"/>
    </source>
</evidence>
<feature type="active site" description="Charge relay system" evidence="5">
    <location>
        <position position="491"/>
    </location>
</feature>
<dbReference type="PANTHER" id="PTHR43806">
    <property type="entry name" value="PEPTIDASE S8"/>
    <property type="match status" value="1"/>
</dbReference>
<accession>C2JVA9</accession>
<evidence type="ECO:0000313" key="8">
    <source>
        <dbReference type="EMBL" id="EEN81025.1"/>
    </source>
</evidence>
<feature type="compositionally biased region" description="Polar residues" evidence="6">
    <location>
        <begin position="1"/>
        <end position="19"/>
    </location>
</feature>
<organism evidence="8 9">
    <name type="scientific">Lacticaseibacillus rhamnosus (strain LMS2-1)</name>
    <dbReference type="NCBI Taxonomy" id="525361"/>
    <lineage>
        <taxon>Bacteria</taxon>
        <taxon>Bacillati</taxon>
        <taxon>Bacillota</taxon>
        <taxon>Bacilli</taxon>
        <taxon>Lactobacillales</taxon>
        <taxon>Lactobacillaceae</taxon>
        <taxon>Lacticaseibacillus</taxon>
    </lineage>
</organism>
<evidence type="ECO:0000256" key="4">
    <source>
        <dbReference type="ARBA" id="ARBA00022825"/>
    </source>
</evidence>
<dbReference type="RefSeq" id="WP_005691194.1">
    <property type="nucleotide sequence ID" value="NZ_GG692961.1"/>
</dbReference>
<dbReference type="Pfam" id="PF00082">
    <property type="entry name" value="Peptidase_S8"/>
    <property type="match status" value="1"/>
</dbReference>
<keyword evidence="4 5" id="KW-0720">Serine protease</keyword>
<comment type="caution">
    <text evidence="8">The sequence shown here is derived from an EMBL/GenBank/DDBJ whole genome shotgun (WGS) entry which is preliminary data.</text>
</comment>
<feature type="region of interest" description="Disordered" evidence="6">
    <location>
        <begin position="1"/>
        <end position="26"/>
    </location>
</feature>
<dbReference type="CDD" id="cd04847">
    <property type="entry name" value="Peptidases_S8_Subtilisin_like_2"/>
    <property type="match status" value="1"/>
</dbReference>
<dbReference type="InterPro" id="IPR000209">
    <property type="entry name" value="Peptidase_S8/S53_dom"/>
</dbReference>
<feature type="domain" description="Peptidase S8/S53" evidence="7">
    <location>
        <begin position="255"/>
        <end position="533"/>
    </location>
</feature>
<evidence type="ECO:0000313" key="9">
    <source>
        <dbReference type="Proteomes" id="UP000004525"/>
    </source>
</evidence>
<protein>
    <recommendedName>
        <fullName evidence="7">Peptidase S8/S53 domain-containing protein</fullName>
    </recommendedName>
</protein>
<name>C2JVA9_LACRM</name>
<keyword evidence="2 5" id="KW-0645">Protease</keyword>
<comment type="similarity">
    <text evidence="1 5">Belongs to the peptidase S8 family.</text>
</comment>
<feature type="active site" description="Charge relay system" evidence="5">
    <location>
        <position position="290"/>
    </location>
</feature>
<reference evidence="8" key="1">
    <citation type="submission" date="2009-01" db="EMBL/GenBank/DDBJ databases">
        <authorList>
            <person name="Qin X."/>
            <person name="Bachman B."/>
            <person name="Battles P."/>
            <person name="Bell A."/>
            <person name="Bess C."/>
            <person name="Bickham C."/>
            <person name="Chaboub L."/>
            <person name="Chen D."/>
            <person name="Coyle M."/>
            <person name="Deiros D.R."/>
            <person name="Dinh H."/>
            <person name="Forbes L."/>
            <person name="Fowler G."/>
            <person name="Francisco L."/>
            <person name="Fu Q."/>
            <person name="Gubbala S."/>
            <person name="Hale W."/>
            <person name="Han Y."/>
            <person name="Hemphill L."/>
            <person name="Highlander S.K."/>
            <person name="Hirani K."/>
            <person name="Hogues M."/>
            <person name="Jackson L."/>
            <person name="Jakkamsetti A."/>
            <person name="Javaid M."/>
            <person name="Jiang H."/>
            <person name="Korchina V."/>
            <person name="Kovar C."/>
            <person name="Lara F."/>
            <person name="Lee S."/>
            <person name="Mata R."/>
            <person name="Mathew T."/>
            <person name="Moen C."/>
            <person name="Morales K."/>
            <person name="Munidasa M."/>
            <person name="Nazareth L."/>
            <person name="Ngo R."/>
            <person name="Nguyen L."/>
            <person name="Okwuonu G."/>
            <person name="Ongeri F."/>
            <person name="Patil S."/>
            <person name="Petrosino J."/>
            <person name="Pham C."/>
            <person name="Pham P."/>
            <person name="Pu L.-L."/>
            <person name="Puazo M."/>
            <person name="Raj R."/>
            <person name="Reid J."/>
            <person name="Rouhana J."/>
            <person name="Saada N."/>
            <person name="Shang Y."/>
            <person name="Simmons D."/>
            <person name="Thornton R."/>
            <person name="Warren J."/>
            <person name="Weissenberger G."/>
            <person name="Zhang J."/>
            <person name="Zhang L."/>
            <person name="Zhou C."/>
            <person name="Zhu D."/>
            <person name="Muzny D."/>
            <person name="Worley K."/>
            <person name="Gibbs R."/>
        </authorList>
    </citation>
    <scope>NUCLEOTIDE SEQUENCE [LARGE SCALE GENOMIC DNA]</scope>
    <source>
        <strain evidence="8">LMS2-1</strain>
    </source>
</reference>
<dbReference type="AlphaFoldDB" id="C2JVA9"/>
<dbReference type="HOGENOM" id="CLU_018676_1_0_9"/>
<dbReference type="PROSITE" id="PS51892">
    <property type="entry name" value="SUBTILASE"/>
    <property type="match status" value="1"/>
</dbReference>
<dbReference type="GO" id="GO:0006508">
    <property type="term" value="P:proteolysis"/>
    <property type="evidence" value="ECO:0007669"/>
    <property type="project" value="UniProtKB-KW"/>
</dbReference>
<dbReference type="SUPFAM" id="SSF52743">
    <property type="entry name" value="Subtilisin-like"/>
    <property type="match status" value="1"/>
</dbReference>
<dbReference type="Gene3D" id="3.40.50.200">
    <property type="entry name" value="Peptidase S8/S53 domain"/>
    <property type="match status" value="1"/>
</dbReference>
<dbReference type="GO" id="GO:0004252">
    <property type="term" value="F:serine-type endopeptidase activity"/>
    <property type="evidence" value="ECO:0007669"/>
    <property type="project" value="UniProtKB-UniRule"/>
</dbReference>
<gene>
    <name evidence="8" type="ORF">HMPREF0539_0843</name>
</gene>
<sequence length="777" mass="86039">MDNEQNPLINFTPRAQDNGETIGGGGGEDTTKWLLSGAELVERSTQLVADIDRVSAEWDSVSVEGLPHVLKATSIEKAQAKTHQVQIVSMFTVGENTGQVGFIGEHSLMLKIDSKAKLETIRANFSDYDKNVHSISALTNIELFKPQVTESDNQSDYKLIPLTYGDPATDQLAIQVIQRRLSDQHISNELIAYTDSLRIIKIPTITPDSLKFIRTLPIRAVEPIEKVALPFRFLNNLSTDDFPIQDFDPKVKYPLIGLLDSGVSTNPLTQGWVTRGDGVSYSDDELDTSHGTYIATLLIHGETFANIDDASIKGCRIVDVPIIPKLGANETQLIQNIRRAIQANPNVRIWNLSVSLTSEISSSEFSVFASALDQIQHANNVLICKSAGNDPTFMDHKSAGKLSTGAESIRAITVGSMNRNADQFGYALENHPALYSRHGPAPASVVKPDVTHFGGDLFATKTDATTLADFEQVSDTASTDGKHLTHMVGTSFSAPKVAKNLAEIDLLTTEKYTLLTLKALEIHSASYLETPALDPETRLAFLGYGKPANASKTIFSSSYSSTLILQGKLQKGQHIDIMDFPYPKALIKDGHYTGRIKITLVYDPILMQNQGAEYCQSNLEVKFGTYDEKRDTVDYLSHFNPVKRVGSFNTLLESQYGKKQIAKNPEYAGERTLIQYGQKYHPVKKYAFDLSEITPGKFNNVSGDRHWFLFLEGHYRDYAEKDALRHQEVLSIPYSLIITIEDPDEQAQVYDSTVQELDANNFIHSNVSVDNSIHLSN</sequence>
<dbReference type="PANTHER" id="PTHR43806:SF11">
    <property type="entry name" value="CEREVISIN-RELATED"/>
    <property type="match status" value="1"/>
</dbReference>
<dbReference type="InterPro" id="IPR050131">
    <property type="entry name" value="Peptidase_S8_subtilisin-like"/>
</dbReference>
<keyword evidence="3 5" id="KW-0378">Hydrolase</keyword>
<evidence type="ECO:0000256" key="1">
    <source>
        <dbReference type="ARBA" id="ARBA00011073"/>
    </source>
</evidence>
<proteinExistence type="inferred from homology"/>
<dbReference type="Proteomes" id="UP000004525">
    <property type="component" value="Unassembled WGS sequence"/>
</dbReference>
<dbReference type="InterPro" id="IPR036852">
    <property type="entry name" value="Peptidase_S8/S53_dom_sf"/>
</dbReference>
<dbReference type="EMBL" id="ACIZ01000039">
    <property type="protein sequence ID" value="EEN81025.1"/>
    <property type="molecule type" value="Genomic_DNA"/>
</dbReference>
<evidence type="ECO:0000259" key="7">
    <source>
        <dbReference type="Pfam" id="PF00082"/>
    </source>
</evidence>
<evidence type="ECO:0000256" key="6">
    <source>
        <dbReference type="SAM" id="MobiDB-lite"/>
    </source>
</evidence>